<dbReference type="Pfam" id="PF03061">
    <property type="entry name" value="4HBT"/>
    <property type="match status" value="1"/>
</dbReference>
<feature type="domain" description="Thioesterase" evidence="2">
    <location>
        <begin position="61"/>
        <end position="125"/>
    </location>
</feature>
<reference evidence="3 4" key="1">
    <citation type="submission" date="2023-02" db="EMBL/GenBank/DDBJ databases">
        <title>Streptomyces sp. SCA4-21 with antifungal activity against Fusarium oxysporum f. sp. cubense, Streptomyces sp. SCA2-17 with antifungal activity against Fusarium oxysporum f. sp. cubense.</title>
        <authorList>
            <person name="Qi D."/>
        </authorList>
    </citation>
    <scope>NUCLEOTIDE SEQUENCE [LARGE SCALE GENOMIC DNA]</scope>
    <source>
        <strain evidence="3 4">SCA4-21</strain>
    </source>
</reference>
<dbReference type="PANTHER" id="PTHR47260:SF3">
    <property type="entry name" value="THIOESTERASE FAMILY PROTEIN (AFU_ORTHOLOGUE AFUA_7G03960)"/>
    <property type="match status" value="1"/>
</dbReference>
<dbReference type="RefSeq" id="WP_311039028.1">
    <property type="nucleotide sequence ID" value="NZ_CP117522.1"/>
</dbReference>
<dbReference type="InterPro" id="IPR029069">
    <property type="entry name" value="HotDog_dom_sf"/>
</dbReference>
<dbReference type="InterPro" id="IPR052061">
    <property type="entry name" value="PTE-AB_protein"/>
</dbReference>
<gene>
    <name evidence="3" type="ORF">PS467_37770</name>
</gene>
<organism evidence="3 4">
    <name type="scientific">Streptomyces luomodiensis</name>
    <dbReference type="NCBI Taxonomy" id="3026192"/>
    <lineage>
        <taxon>Bacteria</taxon>
        <taxon>Bacillati</taxon>
        <taxon>Actinomycetota</taxon>
        <taxon>Actinomycetes</taxon>
        <taxon>Kitasatosporales</taxon>
        <taxon>Streptomycetaceae</taxon>
        <taxon>Streptomyces</taxon>
    </lineage>
</organism>
<sequence>MTEVDGMDDFAIEPSASGRLLCGGCAPDDACRLGVEVAGARDGVLRFDVTCARSWCGGPEVAHGGWIAAVFDDVLSMAALRTEPRLVTRSLTVEYLRPVPVERPLTVLARVDAHHGRRWEVSARMMLATADPALAATGQALATARAELRTRRPDHFARHQDWLAQQPVPQQPVPCRPLSRQAFPTES</sequence>
<keyword evidence="4" id="KW-1185">Reference proteome</keyword>
<dbReference type="EMBL" id="CP117522">
    <property type="protein sequence ID" value="WNF00673.1"/>
    <property type="molecule type" value="Genomic_DNA"/>
</dbReference>
<dbReference type="InterPro" id="IPR006683">
    <property type="entry name" value="Thioestr_dom"/>
</dbReference>
<dbReference type="Proteomes" id="UP001305606">
    <property type="component" value="Chromosome"/>
</dbReference>
<proteinExistence type="predicted"/>
<dbReference type="CDD" id="cd03443">
    <property type="entry name" value="PaaI_thioesterase"/>
    <property type="match status" value="1"/>
</dbReference>
<feature type="region of interest" description="Disordered" evidence="1">
    <location>
        <begin position="163"/>
        <end position="187"/>
    </location>
</feature>
<dbReference type="PANTHER" id="PTHR47260">
    <property type="entry name" value="UPF0644 PROTEIN PB2B4.06"/>
    <property type="match status" value="1"/>
</dbReference>
<protein>
    <submittedName>
        <fullName evidence="3">PaaI family thioesterase</fullName>
    </submittedName>
</protein>
<dbReference type="Gene3D" id="3.10.129.10">
    <property type="entry name" value="Hotdog Thioesterase"/>
    <property type="match status" value="1"/>
</dbReference>
<name>A0ABY9V8V8_9ACTN</name>
<dbReference type="SUPFAM" id="SSF54637">
    <property type="entry name" value="Thioesterase/thiol ester dehydrase-isomerase"/>
    <property type="match status" value="1"/>
</dbReference>
<accession>A0ABY9V8V8</accession>
<evidence type="ECO:0000259" key="2">
    <source>
        <dbReference type="Pfam" id="PF03061"/>
    </source>
</evidence>
<evidence type="ECO:0000313" key="4">
    <source>
        <dbReference type="Proteomes" id="UP001305606"/>
    </source>
</evidence>
<evidence type="ECO:0000313" key="3">
    <source>
        <dbReference type="EMBL" id="WNF00673.1"/>
    </source>
</evidence>
<evidence type="ECO:0000256" key="1">
    <source>
        <dbReference type="SAM" id="MobiDB-lite"/>
    </source>
</evidence>